<feature type="chain" id="PRO_5005504855" description="Proline-rich region" evidence="1">
    <location>
        <begin position="23"/>
        <end position="128"/>
    </location>
</feature>
<keyword evidence="3" id="KW-1185">Reference proteome</keyword>
<name>A0A0K6HSN5_9BURK</name>
<organism evidence="2 3">
    <name type="scientific">Thiomonas bhubaneswarensis</name>
    <dbReference type="NCBI Taxonomy" id="339866"/>
    <lineage>
        <taxon>Bacteria</taxon>
        <taxon>Pseudomonadati</taxon>
        <taxon>Pseudomonadota</taxon>
        <taxon>Betaproteobacteria</taxon>
        <taxon>Burkholderiales</taxon>
        <taxon>Thiomonas</taxon>
    </lineage>
</organism>
<proteinExistence type="predicted"/>
<dbReference type="Proteomes" id="UP000183649">
    <property type="component" value="Unassembled WGS sequence"/>
</dbReference>
<evidence type="ECO:0000256" key="1">
    <source>
        <dbReference type="SAM" id="SignalP"/>
    </source>
</evidence>
<protein>
    <recommendedName>
        <fullName evidence="4">Proline-rich region</fullName>
    </recommendedName>
</protein>
<dbReference type="OrthoDB" id="5397649at2"/>
<dbReference type="EMBL" id="CYHF01000001">
    <property type="protein sequence ID" value="CUA94042.1"/>
    <property type="molecule type" value="Genomic_DNA"/>
</dbReference>
<accession>A0A0K6HSN5</accession>
<dbReference type="RefSeq" id="WP_055449433.1">
    <property type="nucleotide sequence ID" value="NZ_CYHF01000001.1"/>
</dbReference>
<gene>
    <name evidence="2" type="ORF">Ga0061069_101515</name>
</gene>
<evidence type="ECO:0008006" key="4">
    <source>
        <dbReference type="Google" id="ProtNLM"/>
    </source>
</evidence>
<dbReference type="AlphaFoldDB" id="A0A0K6HSN5"/>
<feature type="signal peptide" evidence="1">
    <location>
        <begin position="1"/>
        <end position="22"/>
    </location>
</feature>
<evidence type="ECO:0000313" key="2">
    <source>
        <dbReference type="EMBL" id="CUA94042.1"/>
    </source>
</evidence>
<keyword evidence="1" id="KW-0732">Signal</keyword>
<evidence type="ECO:0000313" key="3">
    <source>
        <dbReference type="Proteomes" id="UP000183649"/>
    </source>
</evidence>
<dbReference type="STRING" id="339866.GCA_001418255_00512"/>
<sequence length="128" mass="13773">MKRFFLALAAAGLLALPGLAQARVFWSIGVGLPVYYGSLWYPGWGGGWYNGWNDPYPAYGWSPPVVVERQPVVVQSLPPGPAPQSFWYYCRNPAGYYPYVSTCPGGWTPVPATPPASPTPATPAAPAK</sequence>
<reference evidence="3" key="1">
    <citation type="submission" date="2015-08" db="EMBL/GenBank/DDBJ databases">
        <authorList>
            <person name="Varghese N."/>
        </authorList>
    </citation>
    <scope>NUCLEOTIDE SEQUENCE [LARGE SCALE GENOMIC DNA]</scope>
    <source>
        <strain evidence="3">DSM 18181</strain>
    </source>
</reference>